<proteinExistence type="predicted"/>
<evidence type="ECO:0000259" key="7">
    <source>
        <dbReference type="Pfam" id="PF02687"/>
    </source>
</evidence>
<dbReference type="PANTHER" id="PTHR30572:SF18">
    <property type="entry name" value="ABC-TYPE MACROLIDE FAMILY EXPORT SYSTEM PERMEASE COMPONENT 2"/>
    <property type="match status" value="1"/>
</dbReference>
<dbReference type="Pfam" id="PF12704">
    <property type="entry name" value="MacB_PCD"/>
    <property type="match status" value="2"/>
</dbReference>
<feature type="transmembrane region" description="Helical" evidence="6">
    <location>
        <begin position="750"/>
        <end position="775"/>
    </location>
</feature>
<reference evidence="9" key="1">
    <citation type="submission" date="2020-02" db="EMBL/GenBank/DDBJ databases">
        <authorList>
            <person name="Meier V. D."/>
        </authorList>
    </citation>
    <scope>NUCLEOTIDE SEQUENCE</scope>
    <source>
        <strain evidence="9">AVDCRST_MAG23</strain>
    </source>
</reference>
<feature type="domain" description="ABC3 transporter permease C-terminal" evidence="7">
    <location>
        <begin position="709"/>
        <end position="822"/>
    </location>
</feature>
<accession>A0A6J4TZP0</accession>
<feature type="transmembrane region" description="Helical" evidence="6">
    <location>
        <begin position="289"/>
        <end position="311"/>
    </location>
</feature>
<keyword evidence="5 6" id="KW-0472">Membrane</keyword>
<feature type="domain" description="MacB-like periplasmic core" evidence="8">
    <location>
        <begin position="21"/>
        <end position="237"/>
    </location>
</feature>
<evidence type="ECO:0000313" key="9">
    <source>
        <dbReference type="EMBL" id="CAA9534785.1"/>
    </source>
</evidence>
<evidence type="ECO:0000256" key="3">
    <source>
        <dbReference type="ARBA" id="ARBA00022692"/>
    </source>
</evidence>
<dbReference type="AlphaFoldDB" id="A0A6J4TZP0"/>
<name>A0A6J4TZP0_9SPHN</name>
<protein>
    <recommendedName>
        <fullName evidence="10">ABC-type antimicrobial peptide transport system, permease component</fullName>
    </recommendedName>
</protein>
<keyword evidence="3 6" id="KW-0812">Transmembrane</keyword>
<feature type="domain" description="ABC3 transporter permease C-terminal" evidence="7">
    <location>
        <begin position="294"/>
        <end position="411"/>
    </location>
</feature>
<keyword evidence="2" id="KW-1003">Cell membrane</keyword>
<feature type="domain" description="MacB-like periplasmic core" evidence="8">
    <location>
        <begin position="436"/>
        <end position="673"/>
    </location>
</feature>
<dbReference type="InterPro" id="IPR025857">
    <property type="entry name" value="MacB_PCD"/>
</dbReference>
<dbReference type="GO" id="GO:0022857">
    <property type="term" value="F:transmembrane transporter activity"/>
    <property type="evidence" value="ECO:0007669"/>
    <property type="project" value="TreeGrafter"/>
</dbReference>
<feature type="transmembrane region" description="Helical" evidence="6">
    <location>
        <begin position="339"/>
        <end position="362"/>
    </location>
</feature>
<evidence type="ECO:0008006" key="10">
    <source>
        <dbReference type="Google" id="ProtNLM"/>
    </source>
</evidence>
<dbReference type="Pfam" id="PF02687">
    <property type="entry name" value="FtsX"/>
    <property type="match status" value="2"/>
</dbReference>
<feature type="transmembrane region" description="Helical" evidence="6">
    <location>
        <begin position="795"/>
        <end position="815"/>
    </location>
</feature>
<dbReference type="GO" id="GO:0005886">
    <property type="term" value="C:plasma membrane"/>
    <property type="evidence" value="ECO:0007669"/>
    <property type="project" value="UniProtKB-SubCell"/>
</dbReference>
<evidence type="ECO:0000256" key="2">
    <source>
        <dbReference type="ARBA" id="ARBA00022475"/>
    </source>
</evidence>
<evidence type="ECO:0000256" key="1">
    <source>
        <dbReference type="ARBA" id="ARBA00004651"/>
    </source>
</evidence>
<feature type="transmembrane region" description="Helical" evidence="6">
    <location>
        <begin position="20"/>
        <end position="41"/>
    </location>
</feature>
<feature type="transmembrane region" description="Helical" evidence="6">
    <location>
        <begin position="433"/>
        <end position="454"/>
    </location>
</feature>
<comment type="subcellular location">
    <subcellularLocation>
        <location evidence="1">Cell membrane</location>
        <topology evidence="1">Multi-pass membrane protein</topology>
    </subcellularLocation>
</comment>
<keyword evidence="4 6" id="KW-1133">Transmembrane helix</keyword>
<evidence type="ECO:0000256" key="5">
    <source>
        <dbReference type="ARBA" id="ARBA00023136"/>
    </source>
</evidence>
<dbReference type="InterPro" id="IPR050250">
    <property type="entry name" value="Macrolide_Exporter_MacB"/>
</dbReference>
<dbReference type="PANTHER" id="PTHR30572">
    <property type="entry name" value="MEMBRANE COMPONENT OF TRANSPORTER-RELATED"/>
    <property type="match status" value="1"/>
</dbReference>
<dbReference type="InterPro" id="IPR003838">
    <property type="entry name" value="ABC3_permease_C"/>
</dbReference>
<feature type="transmembrane region" description="Helical" evidence="6">
    <location>
        <begin position="382"/>
        <end position="406"/>
    </location>
</feature>
<evidence type="ECO:0000256" key="6">
    <source>
        <dbReference type="SAM" id="Phobius"/>
    </source>
</evidence>
<sequence>MWGNYLTVALRALTKSRTYAFINIFGLAIGLAACLMILLYVRYETSYDSWLPDAERIYQVQAIPTSEDIAERVPQQGAHGVVAESLARAFPEVEAATRAEGQAMNIMQKGEAVSLEMLAAEDNFFRILQLPFIRGDGSRALADMNSTAISRSQAMTLFGSVDVVGRTIDGSVRGEPYSLRVSGVFEDLPRNSHMFFSMVRRITGEEKEQCGWTCINGNVYLKLRPGVDADSINARLPQWERRDIPARNVAGQRVSEGDLFDWRLVNVRDVHLSGAEGAEERPGNDRRTVMTFSIIAILILSMASINFINLATARAGQRAREVALRKVLGARRGQLVTQFLGESMLITGVALLIALALVELSLPYMSSVLNAELNVTYVGEGGIVPIVLLLWLSVGVAGGLYPAFYLSRYQPGEVLKANKSSAEPRGTGRLRGILVVTQFAVSIGLIICTMIVYAQTLFTQQTDLGFRRDGLIQVSGLNRAQVIPAREQLMRRVAALDGVEGVTAGGIWVASGQTLNTDVQIPGRSSLPLIGFYSVEPKFFDTLGIRLLAGRVLSQNFAKDNAYTPYEPEEAVEPAQRAMVERGISIVVNENAARRMGFASPETAVGKTVRVNMFGEELGMAPATIVGVVADSRFRSLREAVEPTIFYDRGIYSRMIVRYRSADPQALRERIQRVWREMFPDVPVDAEFADAQLAELYTSDAARGRTFASFTLLAVVIACLGLFGLAAFTAERRTKEIGIRKVFGAGVRDIVQLLAWQFSKPVIVANLIAWPVAWWVMRDWLNGFDARIALTPGPFLLAGFMALVIAIGTIVGHAVKVARTNPIHALRYE</sequence>
<dbReference type="EMBL" id="CADCWD010000052">
    <property type="protein sequence ID" value="CAA9534785.1"/>
    <property type="molecule type" value="Genomic_DNA"/>
</dbReference>
<gene>
    <name evidence="9" type="ORF">AVDCRST_MAG23-1393</name>
</gene>
<evidence type="ECO:0000256" key="4">
    <source>
        <dbReference type="ARBA" id="ARBA00022989"/>
    </source>
</evidence>
<evidence type="ECO:0000259" key="8">
    <source>
        <dbReference type="Pfam" id="PF12704"/>
    </source>
</evidence>
<organism evidence="9">
    <name type="scientific">uncultured Sphingosinicella sp</name>
    <dbReference type="NCBI Taxonomy" id="478748"/>
    <lineage>
        <taxon>Bacteria</taxon>
        <taxon>Pseudomonadati</taxon>
        <taxon>Pseudomonadota</taxon>
        <taxon>Alphaproteobacteria</taxon>
        <taxon>Sphingomonadales</taxon>
        <taxon>Sphingosinicellaceae</taxon>
        <taxon>Sphingosinicella</taxon>
        <taxon>environmental samples</taxon>
    </lineage>
</organism>
<feature type="transmembrane region" description="Helical" evidence="6">
    <location>
        <begin position="707"/>
        <end position="729"/>
    </location>
</feature>